<keyword evidence="1" id="KW-0175">Coiled coil</keyword>
<keyword evidence="4" id="KW-1185">Reference proteome</keyword>
<dbReference type="RefSeq" id="WP_046550701.1">
    <property type="nucleotide sequence ID" value="NZ_CP011308.1"/>
</dbReference>
<sequence length="131" mass="15355">MKQLLMLFLVVHTVQAAETPIYQTSLYTGTVSLFLLLAGISIILMRGRARDRQLLQEKEEKILQLSQDNMENEQRHLQREREFEKEILKQAHTIENLELKLKEGTKNQVVSKIEELQKKRQTVQNRLAENA</sequence>
<evidence type="ECO:0000313" key="4">
    <source>
        <dbReference type="Proteomes" id="UP000034444"/>
    </source>
</evidence>
<accession>A0A7U4M0H3</accession>
<organism evidence="3 4">
    <name type="scientific">Sulfurovum lithotrophicum</name>
    <dbReference type="NCBI Taxonomy" id="206403"/>
    <lineage>
        <taxon>Bacteria</taxon>
        <taxon>Pseudomonadati</taxon>
        <taxon>Campylobacterota</taxon>
        <taxon>Epsilonproteobacteria</taxon>
        <taxon>Campylobacterales</taxon>
        <taxon>Sulfurovaceae</taxon>
        <taxon>Sulfurovum</taxon>
    </lineage>
</organism>
<dbReference type="OrthoDB" id="5372978at2"/>
<reference evidence="4" key="2">
    <citation type="journal article" date="2017" name="Stand. Genomic Sci.">
        <title>Complete genome sequence of the sulfur-oxidizing chemolithoautotrophic Sulfurovum lithotrophicum 42BKTT.</title>
        <authorList>
            <person name="Jeon W."/>
            <person name="Priscilla L."/>
            <person name="Park G."/>
            <person name="Lee H."/>
            <person name="Lee N."/>
            <person name="Lee D."/>
            <person name="Kwon H."/>
            <person name="Ahn I."/>
            <person name="Lee C."/>
            <person name="Lee H."/>
            <person name="Ahn J."/>
        </authorList>
    </citation>
    <scope>NUCLEOTIDE SEQUENCE [LARGE SCALE GENOMIC DNA]</scope>
    <source>
        <strain evidence="4">ATCC BAA-797 / 42BKT</strain>
    </source>
</reference>
<proteinExistence type="predicted"/>
<keyword evidence="2" id="KW-0812">Transmembrane</keyword>
<gene>
    <name evidence="3" type="ORF">YH65_03800</name>
</gene>
<dbReference type="KEGG" id="slh:YH65_03800"/>
<protein>
    <submittedName>
        <fullName evidence="3">Uncharacterized protein</fullName>
    </submittedName>
</protein>
<reference evidence="3 4" key="1">
    <citation type="submission" date="2015-04" db="EMBL/GenBank/DDBJ databases">
        <title>Complete genome sequence of Sulfurovum lithotrophicum ATCC BAA-797T.</title>
        <authorList>
            <person name="Ahn J."/>
            <person name="Park G."/>
            <person name="Jeon W."/>
            <person name="Jang Y."/>
            <person name="Jang M."/>
            <person name="Lee H."/>
            <person name="Lee H."/>
        </authorList>
    </citation>
    <scope>NUCLEOTIDE SEQUENCE [LARGE SCALE GENOMIC DNA]</scope>
    <source>
        <strain evidence="4">ATCC BAA-797 / 42BKT</strain>
    </source>
</reference>
<feature type="coiled-coil region" evidence="1">
    <location>
        <begin position="48"/>
        <end position="126"/>
    </location>
</feature>
<keyword evidence="2" id="KW-1133">Transmembrane helix</keyword>
<evidence type="ECO:0000256" key="2">
    <source>
        <dbReference type="SAM" id="Phobius"/>
    </source>
</evidence>
<dbReference type="AlphaFoldDB" id="A0A7U4M0H3"/>
<evidence type="ECO:0000256" key="1">
    <source>
        <dbReference type="SAM" id="Coils"/>
    </source>
</evidence>
<keyword evidence="2" id="KW-0472">Membrane</keyword>
<feature type="transmembrane region" description="Helical" evidence="2">
    <location>
        <begin position="26"/>
        <end position="45"/>
    </location>
</feature>
<evidence type="ECO:0000313" key="3">
    <source>
        <dbReference type="EMBL" id="AKF24608.1"/>
    </source>
</evidence>
<dbReference type="EMBL" id="CP011308">
    <property type="protein sequence ID" value="AKF24608.1"/>
    <property type="molecule type" value="Genomic_DNA"/>
</dbReference>
<name>A0A7U4M0H3_9BACT</name>
<dbReference type="Proteomes" id="UP000034444">
    <property type="component" value="Chromosome"/>
</dbReference>